<organism evidence="8 9">
    <name type="scientific">Egibacter rhizosphaerae</name>
    <dbReference type="NCBI Taxonomy" id="1670831"/>
    <lineage>
        <taxon>Bacteria</taxon>
        <taxon>Bacillati</taxon>
        <taxon>Actinomycetota</taxon>
        <taxon>Nitriliruptoria</taxon>
        <taxon>Egibacterales</taxon>
        <taxon>Egibacteraceae</taxon>
        <taxon>Egibacter</taxon>
    </lineage>
</organism>
<dbReference type="Proteomes" id="UP000291469">
    <property type="component" value="Chromosome"/>
</dbReference>
<feature type="transmembrane region" description="Helical" evidence="6">
    <location>
        <begin position="130"/>
        <end position="149"/>
    </location>
</feature>
<dbReference type="EMBL" id="CP036402">
    <property type="protein sequence ID" value="QBI20740.1"/>
    <property type="molecule type" value="Genomic_DNA"/>
</dbReference>
<keyword evidence="2 6" id="KW-0812">Transmembrane</keyword>
<dbReference type="OrthoDB" id="3712354at2"/>
<dbReference type="Gene3D" id="1.25.40.10">
    <property type="entry name" value="Tetratricopeptide repeat domain"/>
    <property type="match status" value="1"/>
</dbReference>
<keyword evidence="4 6" id="KW-0472">Membrane</keyword>
<feature type="transmembrane region" description="Helical" evidence="6">
    <location>
        <begin position="67"/>
        <end position="90"/>
    </location>
</feature>
<keyword evidence="9" id="KW-1185">Reference proteome</keyword>
<dbReference type="AlphaFoldDB" id="A0A411YHL8"/>
<name>A0A411YHL8_9ACTN</name>
<dbReference type="InterPro" id="IPR007016">
    <property type="entry name" value="O-antigen_ligase-rel_domated"/>
</dbReference>
<dbReference type="PANTHER" id="PTHR37422">
    <property type="entry name" value="TEICHURONIC ACID BIOSYNTHESIS PROTEIN TUAE"/>
    <property type="match status" value="1"/>
</dbReference>
<evidence type="ECO:0000256" key="6">
    <source>
        <dbReference type="SAM" id="Phobius"/>
    </source>
</evidence>
<dbReference type="GO" id="GO:0016874">
    <property type="term" value="F:ligase activity"/>
    <property type="evidence" value="ECO:0007669"/>
    <property type="project" value="UniProtKB-KW"/>
</dbReference>
<evidence type="ECO:0000256" key="4">
    <source>
        <dbReference type="ARBA" id="ARBA00023136"/>
    </source>
</evidence>
<accession>A0A411YHL8</accession>
<evidence type="ECO:0000256" key="3">
    <source>
        <dbReference type="ARBA" id="ARBA00022989"/>
    </source>
</evidence>
<protein>
    <submittedName>
        <fullName evidence="8">O-antigen ligase domain-containing protein</fullName>
    </submittedName>
</protein>
<feature type="transmembrane region" description="Helical" evidence="6">
    <location>
        <begin position="34"/>
        <end position="55"/>
    </location>
</feature>
<evidence type="ECO:0000259" key="7">
    <source>
        <dbReference type="Pfam" id="PF04932"/>
    </source>
</evidence>
<dbReference type="SUPFAM" id="SSF48452">
    <property type="entry name" value="TPR-like"/>
    <property type="match status" value="1"/>
</dbReference>
<keyword evidence="8" id="KW-0436">Ligase</keyword>
<sequence length="607" mass="62998">MTRHPRTEVLVVGAVAVLAPLAFSRALIGGVTAAKWPIVMAGAVALLALWAHGTIKDRSVRPPTNLAVWLGVAAALGIALGVLANGVGWAGWWGEEARANGALLYLGAAAALLAIVAGAPVQEVRALRTALVAVGGVVALHGLLQYAGADPLDMPSAFGPVVATMGNPNFASAILGIAVPLVASLALERRQLQWRSTVGALALGLLVVASLSGSVQGPIVGVVGLGVLLVAWLLEHGGRVQRIGLAAAAGGGAVGLTLGLTGLGGVGPLSGLSNLAAVGPRLLYWETAWAMFRAEPLTGVGVGRFSAHYREFRPPEGATEYESTLIADSAHSVPLDIAAQAGLLGLVPYVAFVVGVGVALVVGLRRTQGPQRLLLGGVGGAWAAYQVQSLVSIDVPALAVWHWVLAGMVLALSGTVRTREFGSSEGGGRPRRRQRSRPREVITVAVTAAIVLVGAWAATVPLRAERAAAEGVARIQTGDLDRGGERLEHAEQLIGSSGRYQQERADALATVGELDAALDAHSDALDADPRRFPSLVGSARIADELGEHELADEMWRRIMEIERAQPDLVGEAVEHWLDRGDDERANALLDRSARLGVLTPELEALRP</sequence>
<feature type="domain" description="O-antigen ligase-related" evidence="7">
    <location>
        <begin position="202"/>
        <end position="349"/>
    </location>
</feature>
<feature type="transmembrane region" description="Helical" evidence="6">
    <location>
        <begin position="102"/>
        <end position="121"/>
    </location>
</feature>
<evidence type="ECO:0000313" key="8">
    <source>
        <dbReference type="EMBL" id="QBI20740.1"/>
    </source>
</evidence>
<reference evidence="8 9" key="1">
    <citation type="submission" date="2019-01" db="EMBL/GenBank/DDBJ databases">
        <title>Egibacter rhizosphaerae EGI 80759T.</title>
        <authorList>
            <person name="Chen D.-D."/>
            <person name="Tian Y."/>
            <person name="Jiao J.-Y."/>
            <person name="Zhang X.-T."/>
            <person name="Zhang Y.-G."/>
            <person name="Zhang Y."/>
            <person name="Xiao M."/>
            <person name="Shu W.-S."/>
            <person name="Li W.-J."/>
        </authorList>
    </citation>
    <scope>NUCLEOTIDE SEQUENCE [LARGE SCALE GENOMIC DNA]</scope>
    <source>
        <strain evidence="8 9">EGI 80759</strain>
    </source>
</reference>
<dbReference type="PANTHER" id="PTHR37422:SF13">
    <property type="entry name" value="LIPOPOLYSACCHARIDE BIOSYNTHESIS PROTEIN PA4999-RELATED"/>
    <property type="match status" value="1"/>
</dbReference>
<feature type="transmembrane region" description="Helical" evidence="6">
    <location>
        <begin position="246"/>
        <end position="266"/>
    </location>
</feature>
<dbReference type="RefSeq" id="WP_131155733.1">
    <property type="nucleotide sequence ID" value="NZ_CP036402.1"/>
</dbReference>
<evidence type="ECO:0000256" key="1">
    <source>
        <dbReference type="ARBA" id="ARBA00004141"/>
    </source>
</evidence>
<keyword evidence="3 6" id="KW-1133">Transmembrane helix</keyword>
<dbReference type="InterPro" id="IPR011990">
    <property type="entry name" value="TPR-like_helical_dom_sf"/>
</dbReference>
<feature type="transmembrane region" description="Helical" evidence="6">
    <location>
        <begin position="194"/>
        <end position="211"/>
    </location>
</feature>
<feature type="transmembrane region" description="Helical" evidence="6">
    <location>
        <begin position="217"/>
        <end position="234"/>
    </location>
</feature>
<feature type="transmembrane region" description="Helical" evidence="6">
    <location>
        <begin position="169"/>
        <end position="187"/>
    </location>
</feature>
<feature type="transmembrane region" description="Helical" evidence="6">
    <location>
        <begin position="439"/>
        <end position="458"/>
    </location>
</feature>
<proteinExistence type="predicted"/>
<feature type="region of interest" description="Disordered" evidence="5">
    <location>
        <begin position="419"/>
        <end position="438"/>
    </location>
</feature>
<dbReference type="Pfam" id="PF04932">
    <property type="entry name" value="Wzy_C"/>
    <property type="match status" value="1"/>
</dbReference>
<dbReference type="KEGG" id="erz:ER308_15000"/>
<dbReference type="GO" id="GO:0016020">
    <property type="term" value="C:membrane"/>
    <property type="evidence" value="ECO:0007669"/>
    <property type="project" value="UniProtKB-SubCell"/>
</dbReference>
<gene>
    <name evidence="8" type="ORF">ER308_15000</name>
</gene>
<feature type="transmembrane region" description="Helical" evidence="6">
    <location>
        <begin position="337"/>
        <end position="361"/>
    </location>
</feature>
<evidence type="ECO:0000256" key="2">
    <source>
        <dbReference type="ARBA" id="ARBA00022692"/>
    </source>
</evidence>
<dbReference type="InterPro" id="IPR051533">
    <property type="entry name" value="WaaL-like"/>
</dbReference>
<evidence type="ECO:0000256" key="5">
    <source>
        <dbReference type="SAM" id="MobiDB-lite"/>
    </source>
</evidence>
<evidence type="ECO:0000313" key="9">
    <source>
        <dbReference type="Proteomes" id="UP000291469"/>
    </source>
</evidence>
<comment type="subcellular location">
    <subcellularLocation>
        <location evidence="1">Membrane</location>
        <topology evidence="1">Multi-pass membrane protein</topology>
    </subcellularLocation>
</comment>